<dbReference type="WBParaSite" id="ACAC_0001294301-mRNA-1">
    <property type="protein sequence ID" value="ACAC_0001294301-mRNA-1"/>
    <property type="gene ID" value="ACAC_0001294301"/>
</dbReference>
<dbReference type="Proteomes" id="UP000035642">
    <property type="component" value="Unassembled WGS sequence"/>
</dbReference>
<keyword evidence="2" id="KW-1185">Reference proteome</keyword>
<dbReference type="Pfam" id="PF20635">
    <property type="entry name" value="SMN_YG-box"/>
    <property type="match status" value="1"/>
</dbReference>
<keyword evidence="1" id="KW-0472">Membrane</keyword>
<proteinExistence type="predicted"/>
<protein>
    <submittedName>
        <fullName evidence="3">SMN domain-containing protein</fullName>
    </submittedName>
</protein>
<name>A0A0K0DML7_ANGCA</name>
<dbReference type="AlphaFoldDB" id="A0A0K0DML7"/>
<evidence type="ECO:0000313" key="2">
    <source>
        <dbReference type="Proteomes" id="UP000035642"/>
    </source>
</evidence>
<reference evidence="2" key="1">
    <citation type="submission" date="2012-09" db="EMBL/GenBank/DDBJ databases">
        <authorList>
            <person name="Martin A.A."/>
        </authorList>
    </citation>
    <scope>NUCLEOTIDE SEQUENCE</scope>
</reference>
<evidence type="ECO:0000256" key="1">
    <source>
        <dbReference type="SAM" id="Phobius"/>
    </source>
</evidence>
<feature type="transmembrane region" description="Helical" evidence="1">
    <location>
        <begin position="41"/>
        <end position="62"/>
    </location>
</feature>
<sequence>LVLHLISLWLLKEKRLSLDSFTCSTSSYMLMSWYMSGYHTGYYQVSFLCCDVYSFFSGAYWFSAKKETEIVYLEIACCYN</sequence>
<accession>A0A0K0DML7</accession>
<dbReference type="Gene3D" id="3.40.190.10">
    <property type="entry name" value="Periplasmic binding protein-like II"/>
    <property type="match status" value="1"/>
</dbReference>
<keyword evidence="1" id="KW-0812">Transmembrane</keyword>
<dbReference type="CDD" id="cd22852">
    <property type="entry name" value="SMN_C"/>
    <property type="match status" value="1"/>
</dbReference>
<reference evidence="3" key="2">
    <citation type="submission" date="2017-02" db="UniProtKB">
        <authorList>
            <consortium name="WormBaseParasite"/>
        </authorList>
    </citation>
    <scope>IDENTIFICATION</scope>
</reference>
<keyword evidence="1" id="KW-1133">Transmembrane helix</keyword>
<evidence type="ECO:0000313" key="3">
    <source>
        <dbReference type="WBParaSite" id="ACAC_0001294301-mRNA-1"/>
    </source>
</evidence>
<dbReference type="InterPro" id="IPR047313">
    <property type="entry name" value="SMN_C"/>
</dbReference>
<organism evidence="2 3">
    <name type="scientific">Angiostrongylus cantonensis</name>
    <name type="common">Rat lungworm</name>
    <dbReference type="NCBI Taxonomy" id="6313"/>
    <lineage>
        <taxon>Eukaryota</taxon>
        <taxon>Metazoa</taxon>
        <taxon>Ecdysozoa</taxon>
        <taxon>Nematoda</taxon>
        <taxon>Chromadorea</taxon>
        <taxon>Rhabditida</taxon>
        <taxon>Rhabditina</taxon>
        <taxon>Rhabditomorpha</taxon>
        <taxon>Strongyloidea</taxon>
        <taxon>Metastrongylidae</taxon>
        <taxon>Angiostrongylus</taxon>
    </lineage>
</organism>